<organism evidence="2 3">
    <name type="scientific">Hymenobacter jeollabukensis</name>
    <dbReference type="NCBI Taxonomy" id="2025313"/>
    <lineage>
        <taxon>Bacteria</taxon>
        <taxon>Pseudomonadati</taxon>
        <taxon>Bacteroidota</taxon>
        <taxon>Cytophagia</taxon>
        <taxon>Cytophagales</taxon>
        <taxon>Hymenobacteraceae</taxon>
        <taxon>Hymenobacter</taxon>
    </lineage>
</organism>
<keyword evidence="3" id="KW-1185">Reference proteome</keyword>
<sequence>MTPVDSLPLQLLYIFDPLCGWCYGTSPVVQRLADEFAGRVSVTVLSGGMITGDETGPIRQMWPYIQQASQQVAQVTGVEFGEAFRQLGAAGEYHLDSEPPSRALMVFKQLDPLEREAAFAHALQRAHFVDGQDLNDPSTYAGLAKEFSLDPAEFLRWWHNDASRQATQHEFGVVQRLGVQGYPTLVLAHGSQGYVLARGYQPYEQMKEGLEQLLQMISAEATQ</sequence>
<dbReference type="SUPFAM" id="SSF52833">
    <property type="entry name" value="Thioredoxin-like"/>
    <property type="match status" value="1"/>
</dbReference>
<comment type="caution">
    <text evidence="2">The sequence shown here is derived from an EMBL/GenBank/DDBJ whole genome shotgun (WGS) entry which is preliminary data.</text>
</comment>
<dbReference type="CDD" id="cd03025">
    <property type="entry name" value="DsbA_FrnE_like"/>
    <property type="match status" value="1"/>
</dbReference>
<dbReference type="InterPro" id="IPR036249">
    <property type="entry name" value="Thioredoxin-like_sf"/>
</dbReference>
<name>A0A5R8WQ25_9BACT</name>
<accession>A0A5R8WQ25</accession>
<dbReference type="OrthoDB" id="9813770at2"/>
<evidence type="ECO:0000313" key="3">
    <source>
        <dbReference type="Proteomes" id="UP000305517"/>
    </source>
</evidence>
<dbReference type="PANTHER" id="PTHR13887:SF54">
    <property type="entry name" value="DSBA FAMILY PROTEIN"/>
    <property type="match status" value="1"/>
</dbReference>
<dbReference type="Gene3D" id="3.40.30.10">
    <property type="entry name" value="Glutaredoxin"/>
    <property type="match status" value="1"/>
</dbReference>
<dbReference type="RefSeq" id="WP_138078187.1">
    <property type="nucleotide sequence ID" value="NZ_VAJM01000005.1"/>
</dbReference>
<evidence type="ECO:0000259" key="1">
    <source>
        <dbReference type="Pfam" id="PF01323"/>
    </source>
</evidence>
<dbReference type="Pfam" id="PF01323">
    <property type="entry name" value="DSBA"/>
    <property type="match status" value="1"/>
</dbReference>
<feature type="domain" description="DSBA-like thioredoxin" evidence="1">
    <location>
        <begin position="15"/>
        <end position="209"/>
    </location>
</feature>
<protein>
    <submittedName>
        <fullName evidence="2">DsbA family protein</fullName>
    </submittedName>
</protein>
<dbReference type="GO" id="GO:0016491">
    <property type="term" value="F:oxidoreductase activity"/>
    <property type="evidence" value="ECO:0007669"/>
    <property type="project" value="InterPro"/>
</dbReference>
<dbReference type="Proteomes" id="UP000305517">
    <property type="component" value="Unassembled WGS sequence"/>
</dbReference>
<proteinExistence type="predicted"/>
<gene>
    <name evidence="2" type="ORF">FDY95_12945</name>
</gene>
<dbReference type="AlphaFoldDB" id="A0A5R8WQ25"/>
<dbReference type="Gene3D" id="1.10.472.60">
    <property type="entry name" value="putative protein disulfide isomerase domain"/>
    <property type="match status" value="1"/>
</dbReference>
<dbReference type="EMBL" id="VAJM01000005">
    <property type="protein sequence ID" value="TLM92335.1"/>
    <property type="molecule type" value="Genomic_DNA"/>
</dbReference>
<dbReference type="PANTHER" id="PTHR13887">
    <property type="entry name" value="GLUTATHIONE S-TRANSFERASE KAPPA"/>
    <property type="match status" value="1"/>
</dbReference>
<evidence type="ECO:0000313" key="2">
    <source>
        <dbReference type="EMBL" id="TLM92335.1"/>
    </source>
</evidence>
<reference evidence="2 3" key="1">
    <citation type="submission" date="2019-05" db="EMBL/GenBank/DDBJ databases">
        <title>Hymenobacter edaphi sp. nov., isolated from abandoned arsenic-contaminated farmland soil.</title>
        <authorList>
            <person name="Nie L."/>
        </authorList>
    </citation>
    <scope>NUCLEOTIDE SEQUENCE [LARGE SCALE GENOMIC DNA]</scope>
    <source>
        <strain evidence="2 3">1-3-3-8</strain>
    </source>
</reference>
<dbReference type="InterPro" id="IPR001853">
    <property type="entry name" value="DSBA-like_thioredoxin_dom"/>
</dbReference>